<dbReference type="InterPro" id="IPR011990">
    <property type="entry name" value="TPR-like_helical_dom_sf"/>
</dbReference>
<dbReference type="InterPro" id="IPR002885">
    <property type="entry name" value="PPR_rpt"/>
</dbReference>
<evidence type="ECO:0000256" key="2">
    <source>
        <dbReference type="PROSITE-ProRule" id="PRU00708"/>
    </source>
</evidence>
<dbReference type="EMBL" id="JBBWWR010000008">
    <property type="protein sequence ID" value="KAK8962663.1"/>
    <property type="molecule type" value="Genomic_DNA"/>
</dbReference>
<protein>
    <submittedName>
        <fullName evidence="3">Pentatricopeptide repeat-containing protein</fullName>
    </submittedName>
</protein>
<sequence length="150" mass="16770">MLVGYCDHGLAREAISLFNSMRDVKPDQITYTAVLSGCSHGGLTHEGLEVFDSLVRDENIRPVVGHYAMRRRPSRGAGRIEKALEFIGNMPIEPTYSDVGFVAWGLQGSWECFMWRICCSKASCVEPENAGGIMLYFPTSMLMLQDGRMR</sequence>
<name>A0ABR2MI66_9ASPA</name>
<evidence type="ECO:0000313" key="4">
    <source>
        <dbReference type="Proteomes" id="UP001412067"/>
    </source>
</evidence>
<dbReference type="NCBIfam" id="TIGR00756">
    <property type="entry name" value="PPR"/>
    <property type="match status" value="1"/>
</dbReference>
<dbReference type="PANTHER" id="PTHR47926:SF466">
    <property type="entry name" value="(WILD MALAYSIAN BANANA) HYPOTHETICAL PROTEIN"/>
    <property type="match status" value="1"/>
</dbReference>
<dbReference type="Pfam" id="PF13041">
    <property type="entry name" value="PPR_2"/>
    <property type="match status" value="1"/>
</dbReference>
<dbReference type="Proteomes" id="UP001412067">
    <property type="component" value="Unassembled WGS sequence"/>
</dbReference>
<gene>
    <name evidence="3" type="primary">PCMP-H45</name>
    <name evidence="3" type="ORF">KSP40_PGU005789</name>
</gene>
<reference evidence="3 4" key="1">
    <citation type="journal article" date="2022" name="Nat. Plants">
        <title>Genomes of leafy and leafless Platanthera orchids illuminate the evolution of mycoheterotrophy.</title>
        <authorList>
            <person name="Li M.H."/>
            <person name="Liu K.W."/>
            <person name="Li Z."/>
            <person name="Lu H.C."/>
            <person name="Ye Q.L."/>
            <person name="Zhang D."/>
            <person name="Wang J.Y."/>
            <person name="Li Y.F."/>
            <person name="Zhong Z.M."/>
            <person name="Liu X."/>
            <person name="Yu X."/>
            <person name="Liu D.K."/>
            <person name="Tu X.D."/>
            <person name="Liu B."/>
            <person name="Hao Y."/>
            <person name="Liao X.Y."/>
            <person name="Jiang Y.T."/>
            <person name="Sun W.H."/>
            <person name="Chen J."/>
            <person name="Chen Y.Q."/>
            <person name="Ai Y."/>
            <person name="Zhai J.W."/>
            <person name="Wu S.S."/>
            <person name="Zhou Z."/>
            <person name="Hsiao Y.Y."/>
            <person name="Wu W.L."/>
            <person name="Chen Y.Y."/>
            <person name="Lin Y.F."/>
            <person name="Hsu J.L."/>
            <person name="Li C.Y."/>
            <person name="Wang Z.W."/>
            <person name="Zhao X."/>
            <person name="Zhong W.Y."/>
            <person name="Ma X.K."/>
            <person name="Ma L."/>
            <person name="Huang J."/>
            <person name="Chen G.Z."/>
            <person name="Huang M.Z."/>
            <person name="Huang L."/>
            <person name="Peng D.H."/>
            <person name="Luo Y.B."/>
            <person name="Zou S.Q."/>
            <person name="Chen S.P."/>
            <person name="Lan S."/>
            <person name="Tsai W.C."/>
            <person name="Van de Peer Y."/>
            <person name="Liu Z.J."/>
        </authorList>
    </citation>
    <scope>NUCLEOTIDE SEQUENCE [LARGE SCALE GENOMIC DNA]</scope>
    <source>
        <strain evidence="3">Lor288</strain>
    </source>
</reference>
<dbReference type="InterPro" id="IPR046960">
    <property type="entry name" value="PPR_At4g14850-like_plant"/>
</dbReference>
<evidence type="ECO:0000256" key="1">
    <source>
        <dbReference type="ARBA" id="ARBA00022737"/>
    </source>
</evidence>
<dbReference type="PANTHER" id="PTHR47926">
    <property type="entry name" value="PENTATRICOPEPTIDE REPEAT-CONTAINING PROTEIN"/>
    <property type="match status" value="1"/>
</dbReference>
<keyword evidence="4" id="KW-1185">Reference proteome</keyword>
<comment type="caution">
    <text evidence="3">The sequence shown here is derived from an EMBL/GenBank/DDBJ whole genome shotgun (WGS) entry which is preliminary data.</text>
</comment>
<evidence type="ECO:0000313" key="3">
    <source>
        <dbReference type="EMBL" id="KAK8962663.1"/>
    </source>
</evidence>
<keyword evidence="1" id="KW-0677">Repeat</keyword>
<dbReference type="Gene3D" id="1.25.40.10">
    <property type="entry name" value="Tetratricopeptide repeat domain"/>
    <property type="match status" value="1"/>
</dbReference>
<organism evidence="3 4">
    <name type="scientific">Platanthera guangdongensis</name>
    <dbReference type="NCBI Taxonomy" id="2320717"/>
    <lineage>
        <taxon>Eukaryota</taxon>
        <taxon>Viridiplantae</taxon>
        <taxon>Streptophyta</taxon>
        <taxon>Embryophyta</taxon>
        <taxon>Tracheophyta</taxon>
        <taxon>Spermatophyta</taxon>
        <taxon>Magnoliopsida</taxon>
        <taxon>Liliopsida</taxon>
        <taxon>Asparagales</taxon>
        <taxon>Orchidaceae</taxon>
        <taxon>Orchidoideae</taxon>
        <taxon>Orchideae</taxon>
        <taxon>Orchidinae</taxon>
        <taxon>Platanthera</taxon>
    </lineage>
</organism>
<dbReference type="PROSITE" id="PS51375">
    <property type="entry name" value="PPR"/>
    <property type="match status" value="1"/>
</dbReference>
<accession>A0ABR2MI66</accession>
<feature type="repeat" description="PPR" evidence="2">
    <location>
        <begin position="27"/>
        <end position="62"/>
    </location>
</feature>
<proteinExistence type="predicted"/>